<evidence type="ECO:0000313" key="6">
    <source>
        <dbReference type="Proteomes" id="UP000472676"/>
    </source>
</evidence>
<dbReference type="InterPro" id="IPR013094">
    <property type="entry name" value="AB_hydrolase_3"/>
</dbReference>
<keyword evidence="2 5" id="KW-0378">Hydrolase</keyword>
<feature type="chain" id="PRO_5027044957" evidence="3">
    <location>
        <begin position="24"/>
        <end position="347"/>
    </location>
</feature>
<dbReference type="Gene3D" id="3.40.50.1820">
    <property type="entry name" value="alpha/beta hydrolase"/>
    <property type="match status" value="1"/>
</dbReference>
<evidence type="ECO:0000256" key="1">
    <source>
        <dbReference type="ARBA" id="ARBA00010515"/>
    </source>
</evidence>
<dbReference type="PANTHER" id="PTHR48081">
    <property type="entry name" value="AB HYDROLASE SUPERFAMILY PROTEIN C4A8.06C"/>
    <property type="match status" value="1"/>
</dbReference>
<feature type="signal peptide" evidence="3">
    <location>
        <begin position="1"/>
        <end position="23"/>
    </location>
</feature>
<feature type="domain" description="Alpha/beta hydrolase fold-3" evidence="4">
    <location>
        <begin position="116"/>
        <end position="314"/>
    </location>
</feature>
<dbReference type="AlphaFoldDB" id="A0A6M2BTB1"/>
<keyword evidence="6" id="KW-1185">Reference proteome</keyword>
<organism evidence="5 6">
    <name type="scientific">Solimonas terrae</name>
    <dbReference type="NCBI Taxonomy" id="1396819"/>
    <lineage>
        <taxon>Bacteria</taxon>
        <taxon>Pseudomonadati</taxon>
        <taxon>Pseudomonadota</taxon>
        <taxon>Gammaproteobacteria</taxon>
        <taxon>Nevskiales</taxon>
        <taxon>Nevskiaceae</taxon>
        <taxon>Solimonas</taxon>
    </lineage>
</organism>
<keyword evidence="3" id="KW-0732">Signal</keyword>
<comment type="similarity">
    <text evidence="1">Belongs to the 'GDXG' lipolytic enzyme family.</text>
</comment>
<dbReference type="Pfam" id="PF07859">
    <property type="entry name" value="Abhydrolase_3"/>
    <property type="match status" value="1"/>
</dbReference>
<dbReference type="PANTHER" id="PTHR48081:SF30">
    <property type="entry name" value="ACETYL-HYDROLASE LIPR-RELATED"/>
    <property type="match status" value="1"/>
</dbReference>
<proteinExistence type="inferred from homology"/>
<dbReference type="SUPFAM" id="SSF53474">
    <property type="entry name" value="alpha/beta-Hydrolases"/>
    <property type="match status" value="1"/>
</dbReference>
<dbReference type="PROSITE" id="PS51257">
    <property type="entry name" value="PROKAR_LIPOPROTEIN"/>
    <property type="match status" value="1"/>
</dbReference>
<sequence length="347" mass="37697">MKLKIPVRLSLMSGLLAVGCTHAPTGGKPPVTPVTVVDTISPEAQQFYAHPPHTFVSMDALPLTLKRIAINKYQDEFGAKLKEKYGADVTTQASEMAGVPVLIVQPATLKQPNQVLMNLHGGGFTLDAGSQTENIPIAALTGRKIVAVRYRLSPEHPYPAGIDDAMAVYKKLLETYEPRNIIVYGTSAGATMTAQLAVRLKRDGLPMPAALGMFSLISDFSRYGESMMGLNPLIPPPPEKDLAQGKQDLIAQGNDLKDPMLSPLFADLAGLPPTLLMSGTRDLLLSQTIMMQMAMYKAGDDAQLVVFEGMMHAHWAYLDLPESREAFELQARFFEQHLAANNATSTH</sequence>
<dbReference type="RefSeq" id="WP_166257438.1">
    <property type="nucleotide sequence ID" value="NZ_JAAMOW010000006.1"/>
</dbReference>
<reference evidence="5 6" key="1">
    <citation type="journal article" date="2014" name="Int. J. Syst. Evol. Microbiol.">
        <title>Solimonas terrae sp. nov., isolated from soil.</title>
        <authorList>
            <person name="Kim S.J."/>
            <person name="Moon J.Y."/>
            <person name="Weon H.Y."/>
            <person name="Ahn J.H."/>
            <person name="Chen W.M."/>
            <person name="Kwon S.W."/>
        </authorList>
    </citation>
    <scope>NUCLEOTIDE SEQUENCE [LARGE SCALE GENOMIC DNA]</scope>
    <source>
        <strain evidence="5 6">KIS83-12</strain>
    </source>
</reference>
<evidence type="ECO:0000256" key="3">
    <source>
        <dbReference type="SAM" id="SignalP"/>
    </source>
</evidence>
<evidence type="ECO:0000256" key="2">
    <source>
        <dbReference type="ARBA" id="ARBA00022801"/>
    </source>
</evidence>
<protein>
    <submittedName>
        <fullName evidence="5">Alpha/beta hydrolase</fullName>
    </submittedName>
</protein>
<dbReference type="EMBL" id="JAAMOW010000006">
    <property type="protein sequence ID" value="NGY05604.1"/>
    <property type="molecule type" value="Genomic_DNA"/>
</dbReference>
<gene>
    <name evidence="5" type="ORF">G7Y85_12595</name>
</gene>
<accession>A0A6M2BTB1</accession>
<comment type="caution">
    <text evidence="5">The sequence shown here is derived from an EMBL/GenBank/DDBJ whole genome shotgun (WGS) entry which is preliminary data.</text>
</comment>
<dbReference type="GO" id="GO:0004806">
    <property type="term" value="F:triacylglycerol lipase activity"/>
    <property type="evidence" value="ECO:0007669"/>
    <property type="project" value="TreeGrafter"/>
</dbReference>
<dbReference type="InterPro" id="IPR029058">
    <property type="entry name" value="AB_hydrolase_fold"/>
</dbReference>
<evidence type="ECO:0000259" key="4">
    <source>
        <dbReference type="Pfam" id="PF07859"/>
    </source>
</evidence>
<dbReference type="Proteomes" id="UP000472676">
    <property type="component" value="Unassembled WGS sequence"/>
</dbReference>
<dbReference type="InterPro" id="IPR050300">
    <property type="entry name" value="GDXG_lipolytic_enzyme"/>
</dbReference>
<evidence type="ECO:0000313" key="5">
    <source>
        <dbReference type="EMBL" id="NGY05604.1"/>
    </source>
</evidence>
<name>A0A6M2BTB1_9GAMM</name>